<name>A0A5N4WFY1_9GAMM</name>
<reference evidence="1 2" key="1">
    <citation type="submission" date="2019-09" db="EMBL/GenBank/DDBJ databases">
        <title>Draft genome sequence of Acinetobacter tandoii W4-4-4 isolated from environmental water sample.</title>
        <authorList>
            <person name="Wee S.K."/>
            <person name="Yan B."/>
            <person name="Mustaffa S.B."/>
            <person name="Yap E.P.H."/>
        </authorList>
    </citation>
    <scope>NUCLEOTIDE SEQUENCE [LARGE SCALE GENOMIC DNA]</scope>
    <source>
        <strain evidence="1 2">W4-4-4</strain>
    </source>
</reference>
<dbReference type="EMBL" id="VXLD01000006">
    <property type="protein sequence ID" value="KAB1854559.1"/>
    <property type="molecule type" value="Genomic_DNA"/>
</dbReference>
<dbReference type="AlphaFoldDB" id="A0A5N4WFY1"/>
<evidence type="ECO:0000313" key="2">
    <source>
        <dbReference type="Proteomes" id="UP000325788"/>
    </source>
</evidence>
<proteinExistence type="predicted"/>
<sequence>MNFSAKERVINNTFDEMIARWRVSGFYHPKLIEEQWMTNLEKLRNVEVFLNKIEGLKSDLFVSGPLFVRTKEGATLKNFEQPEKVFYPTQYAKDELMLSSVFGNLTYLAQFEIYSVNELSPRIGLFFDKNDANFRELRKLNNSYVLVSPDERNMNLKLRMFYKRVEQAEGRKLDTMPELHTEVIEFLNKKVSTYKEKLAAVRHTQNLDSSFQEKKRKFDKYFIDLLCTYKKLYLFSLNFFIKGPSDGKFNFAEIKKDFFNSFRSNSNLKSIVGYMGTWEYDGKNDFYFRVVFFVEDKLAEEQLSIVHTMIHSWESFNFTRRTKKYSHLFFTAEMSNISESKKSLRVPICRIGKNNNQLISDFSDRVINYITLSEKFFFPAELQIFIFEHLPEDKKKKSERGIYRIENLQYSFSRSFRGHLKKPLN</sequence>
<organism evidence="1 2">
    <name type="scientific">Acinetobacter tandoii</name>
    <dbReference type="NCBI Taxonomy" id="202954"/>
    <lineage>
        <taxon>Bacteria</taxon>
        <taxon>Pseudomonadati</taxon>
        <taxon>Pseudomonadota</taxon>
        <taxon>Gammaproteobacteria</taxon>
        <taxon>Moraxellales</taxon>
        <taxon>Moraxellaceae</taxon>
        <taxon>Acinetobacter</taxon>
    </lineage>
</organism>
<comment type="caution">
    <text evidence="1">The sequence shown here is derived from an EMBL/GenBank/DDBJ whole genome shotgun (WGS) entry which is preliminary data.</text>
</comment>
<protein>
    <submittedName>
        <fullName evidence="1">Uncharacterized protein</fullName>
    </submittedName>
</protein>
<evidence type="ECO:0000313" key="1">
    <source>
        <dbReference type="EMBL" id="KAB1854559.1"/>
    </source>
</evidence>
<dbReference type="RefSeq" id="WP_151504790.1">
    <property type="nucleotide sequence ID" value="NZ_VXLD01000006.1"/>
</dbReference>
<gene>
    <name evidence="1" type="ORF">F4W09_10715</name>
</gene>
<dbReference type="Proteomes" id="UP000325788">
    <property type="component" value="Unassembled WGS sequence"/>
</dbReference>
<accession>A0A5N4WFY1</accession>